<protein>
    <submittedName>
        <fullName evidence="2">Uncharacterized protein</fullName>
    </submittedName>
</protein>
<sequence>MSQTGASPTLPTSLPQAKPALARKCSHSPSFALANCRNPQLSAHNARERDRGSPLSLSLSCLVLLPVSDPLLDYSLLPTPAPPALQANRCTEIGSAYPPCLSLIQHPASSRVRSEPPRPATMVTSVALLVLGASFPLGTGLVIDAVAHLFQVSPMWGAFWTKVTGRARGAAALGSTSTSQKRRLGLAATLAWMQALAAVMQLANQAMNTALITVPASDLALPCVQSMLVSSFWFIIFQTIAVSVVIVRATGMLPNVVVAAGRDRAAAALWRRPRKVARAILFSLLALSIGFQLHSGITKAVTVDANTGLCATIYPWTNNVAKLVMVLVYILVSLALIVPLMQHLQRLRDHAPFISAAAIAANSGSTAAPNSKVASVSATGGSPGIAARRASTGTALASSSPGAPAASSHAPTMALVEAILHDQALRFALVVVCYLLTALLSIAGAWPANLSVVSFTLQNYLCMLTATARVTTVRPGMSAAAAAAAAPSNSTGGTGQGSSTGGNASVGAAAITKSNTIKRGSAAGSMLAGLVAPRGSVGGVRDSRTLAPSMGDVAAASALVTGVVKSTVKLALDESRGR</sequence>
<name>A0A0L0T591_ALLM3</name>
<keyword evidence="1" id="KW-0812">Transmembrane</keyword>
<feature type="transmembrane region" description="Helical" evidence="1">
    <location>
        <begin position="232"/>
        <end position="258"/>
    </location>
</feature>
<feature type="transmembrane region" description="Helical" evidence="1">
    <location>
        <begin position="120"/>
        <end position="139"/>
    </location>
</feature>
<evidence type="ECO:0000313" key="2">
    <source>
        <dbReference type="EMBL" id="KNE69876.1"/>
    </source>
</evidence>
<dbReference type="VEuPathDB" id="FungiDB:AMAG_14723"/>
<feature type="transmembrane region" description="Helical" evidence="1">
    <location>
        <begin position="427"/>
        <end position="446"/>
    </location>
</feature>
<reference evidence="3" key="2">
    <citation type="submission" date="2009-11" db="EMBL/GenBank/DDBJ databases">
        <title>The Genome Sequence of Allomyces macrogynus strain ATCC 38327.</title>
        <authorList>
            <consortium name="The Broad Institute Genome Sequencing Platform"/>
            <person name="Russ C."/>
            <person name="Cuomo C."/>
            <person name="Shea T."/>
            <person name="Young S.K."/>
            <person name="Zeng Q."/>
            <person name="Koehrsen M."/>
            <person name="Haas B."/>
            <person name="Borodovsky M."/>
            <person name="Guigo R."/>
            <person name="Alvarado L."/>
            <person name="Berlin A."/>
            <person name="Borenstein D."/>
            <person name="Chen Z."/>
            <person name="Engels R."/>
            <person name="Freedman E."/>
            <person name="Gellesch M."/>
            <person name="Goldberg J."/>
            <person name="Griggs A."/>
            <person name="Gujja S."/>
            <person name="Heiman D."/>
            <person name="Hepburn T."/>
            <person name="Howarth C."/>
            <person name="Jen D."/>
            <person name="Larson L."/>
            <person name="Lewis B."/>
            <person name="Mehta T."/>
            <person name="Park D."/>
            <person name="Pearson M."/>
            <person name="Roberts A."/>
            <person name="Saif S."/>
            <person name="Shenoy N."/>
            <person name="Sisk P."/>
            <person name="Stolte C."/>
            <person name="Sykes S."/>
            <person name="Walk T."/>
            <person name="White J."/>
            <person name="Yandava C."/>
            <person name="Burger G."/>
            <person name="Gray M.W."/>
            <person name="Holland P.W.H."/>
            <person name="King N."/>
            <person name="Lang F.B.F."/>
            <person name="Roger A.J."/>
            <person name="Ruiz-Trillo I."/>
            <person name="Lander E."/>
            <person name="Nusbaum C."/>
        </authorList>
    </citation>
    <scope>NUCLEOTIDE SEQUENCE [LARGE SCALE GENOMIC DNA]</scope>
    <source>
        <strain evidence="3">ATCC 38327</strain>
    </source>
</reference>
<dbReference type="EMBL" id="GG745363">
    <property type="protein sequence ID" value="KNE69876.1"/>
    <property type="molecule type" value="Genomic_DNA"/>
</dbReference>
<dbReference type="Proteomes" id="UP000054350">
    <property type="component" value="Unassembled WGS sequence"/>
</dbReference>
<keyword evidence="3" id="KW-1185">Reference proteome</keyword>
<evidence type="ECO:0000313" key="3">
    <source>
        <dbReference type="Proteomes" id="UP000054350"/>
    </source>
</evidence>
<feature type="transmembrane region" description="Helical" evidence="1">
    <location>
        <begin position="323"/>
        <end position="341"/>
    </location>
</feature>
<gene>
    <name evidence="2" type="ORF">AMAG_14723</name>
</gene>
<dbReference type="AlphaFoldDB" id="A0A0L0T591"/>
<dbReference type="OrthoDB" id="5589026at2759"/>
<organism evidence="2 3">
    <name type="scientific">Allomyces macrogynus (strain ATCC 38327)</name>
    <name type="common">Allomyces javanicus var. macrogynus</name>
    <dbReference type="NCBI Taxonomy" id="578462"/>
    <lineage>
        <taxon>Eukaryota</taxon>
        <taxon>Fungi</taxon>
        <taxon>Fungi incertae sedis</taxon>
        <taxon>Blastocladiomycota</taxon>
        <taxon>Blastocladiomycetes</taxon>
        <taxon>Blastocladiales</taxon>
        <taxon>Blastocladiaceae</taxon>
        <taxon>Allomyces</taxon>
    </lineage>
</organism>
<reference evidence="2 3" key="1">
    <citation type="submission" date="2009-11" db="EMBL/GenBank/DDBJ databases">
        <title>Annotation of Allomyces macrogynus ATCC 38327.</title>
        <authorList>
            <consortium name="The Broad Institute Genome Sequencing Platform"/>
            <person name="Russ C."/>
            <person name="Cuomo C."/>
            <person name="Burger G."/>
            <person name="Gray M.W."/>
            <person name="Holland P.W.H."/>
            <person name="King N."/>
            <person name="Lang F.B.F."/>
            <person name="Roger A.J."/>
            <person name="Ruiz-Trillo I."/>
            <person name="Young S.K."/>
            <person name="Zeng Q."/>
            <person name="Gargeya S."/>
            <person name="Fitzgerald M."/>
            <person name="Haas B."/>
            <person name="Abouelleil A."/>
            <person name="Alvarado L."/>
            <person name="Arachchi H.M."/>
            <person name="Berlin A."/>
            <person name="Chapman S.B."/>
            <person name="Gearin G."/>
            <person name="Goldberg J."/>
            <person name="Griggs A."/>
            <person name="Gujja S."/>
            <person name="Hansen M."/>
            <person name="Heiman D."/>
            <person name="Howarth C."/>
            <person name="Larimer J."/>
            <person name="Lui A."/>
            <person name="MacDonald P.J.P."/>
            <person name="McCowen C."/>
            <person name="Montmayeur A."/>
            <person name="Murphy C."/>
            <person name="Neiman D."/>
            <person name="Pearson M."/>
            <person name="Priest M."/>
            <person name="Roberts A."/>
            <person name="Saif S."/>
            <person name="Shea T."/>
            <person name="Sisk P."/>
            <person name="Stolte C."/>
            <person name="Sykes S."/>
            <person name="Wortman J."/>
            <person name="Nusbaum C."/>
            <person name="Birren B."/>
        </authorList>
    </citation>
    <scope>NUCLEOTIDE SEQUENCE [LARGE SCALE GENOMIC DNA]</scope>
    <source>
        <strain evidence="2 3">ATCC 38327</strain>
    </source>
</reference>
<evidence type="ECO:0000256" key="1">
    <source>
        <dbReference type="SAM" id="Phobius"/>
    </source>
</evidence>
<keyword evidence="1" id="KW-0472">Membrane</keyword>
<accession>A0A0L0T591</accession>
<keyword evidence="1" id="KW-1133">Transmembrane helix</keyword>
<feature type="transmembrane region" description="Helical" evidence="1">
    <location>
        <begin position="279"/>
        <end position="297"/>
    </location>
</feature>
<proteinExistence type="predicted"/>